<gene>
    <name evidence="1" type="ORF">WOLCODRAFT_167863</name>
</gene>
<dbReference type="Proteomes" id="UP000218811">
    <property type="component" value="Unassembled WGS sequence"/>
</dbReference>
<name>A0A2H3JAG0_WOLCO</name>
<keyword evidence="2" id="KW-1185">Reference proteome</keyword>
<dbReference type="AlphaFoldDB" id="A0A2H3JAG0"/>
<dbReference type="EMBL" id="KB467976">
    <property type="protein sequence ID" value="PCH39252.1"/>
    <property type="molecule type" value="Genomic_DNA"/>
</dbReference>
<organism evidence="1 2">
    <name type="scientific">Wolfiporia cocos (strain MD-104)</name>
    <name type="common">Brown rot fungus</name>
    <dbReference type="NCBI Taxonomy" id="742152"/>
    <lineage>
        <taxon>Eukaryota</taxon>
        <taxon>Fungi</taxon>
        <taxon>Dikarya</taxon>
        <taxon>Basidiomycota</taxon>
        <taxon>Agaricomycotina</taxon>
        <taxon>Agaricomycetes</taxon>
        <taxon>Polyporales</taxon>
        <taxon>Phaeolaceae</taxon>
        <taxon>Wolfiporia</taxon>
    </lineage>
</organism>
<evidence type="ECO:0000313" key="2">
    <source>
        <dbReference type="Proteomes" id="UP000218811"/>
    </source>
</evidence>
<accession>A0A2H3JAG0</accession>
<dbReference type="STRING" id="742152.A0A2H3JAG0"/>
<proteinExistence type="predicted"/>
<sequence>MLSLGHSIIAAMRAVELLIVVTFNQDKGTAYRSAHGGAYSKSGSVKYALRVAEQTLIRSRNEAREQLGRIFDEMDLEQRELGRHAAVPKQVLDGSLVMIALLQMAQEMRHALQIAERTYTQYEESHVRLWYPRVTLSWLGVPPGPFISDDADATIQLRVTETQGTLWVGSATPSEVNLTSSEAREGLAEVGYGGKLPSGLTYAMLSSSKEHEPRKGESR</sequence>
<protein>
    <submittedName>
        <fullName evidence="1">Uncharacterized protein</fullName>
    </submittedName>
</protein>
<evidence type="ECO:0000313" key="1">
    <source>
        <dbReference type="EMBL" id="PCH39252.1"/>
    </source>
</evidence>
<reference evidence="1 2" key="1">
    <citation type="journal article" date="2012" name="Science">
        <title>The Paleozoic origin of enzymatic lignin decomposition reconstructed from 31 fungal genomes.</title>
        <authorList>
            <person name="Floudas D."/>
            <person name="Binder M."/>
            <person name="Riley R."/>
            <person name="Barry K."/>
            <person name="Blanchette R.A."/>
            <person name="Henrissat B."/>
            <person name="Martinez A.T."/>
            <person name="Otillar R."/>
            <person name="Spatafora J.W."/>
            <person name="Yadav J.S."/>
            <person name="Aerts A."/>
            <person name="Benoit I."/>
            <person name="Boyd A."/>
            <person name="Carlson A."/>
            <person name="Copeland A."/>
            <person name="Coutinho P.M."/>
            <person name="de Vries R.P."/>
            <person name="Ferreira P."/>
            <person name="Findley K."/>
            <person name="Foster B."/>
            <person name="Gaskell J."/>
            <person name="Glotzer D."/>
            <person name="Gorecki P."/>
            <person name="Heitman J."/>
            <person name="Hesse C."/>
            <person name="Hori C."/>
            <person name="Igarashi K."/>
            <person name="Jurgens J.A."/>
            <person name="Kallen N."/>
            <person name="Kersten P."/>
            <person name="Kohler A."/>
            <person name="Kuees U."/>
            <person name="Kumar T.K.A."/>
            <person name="Kuo A."/>
            <person name="LaButti K."/>
            <person name="Larrondo L.F."/>
            <person name="Lindquist E."/>
            <person name="Ling A."/>
            <person name="Lombard V."/>
            <person name="Lucas S."/>
            <person name="Lundell T."/>
            <person name="Martin R."/>
            <person name="McLaughlin D.J."/>
            <person name="Morgenstern I."/>
            <person name="Morin E."/>
            <person name="Murat C."/>
            <person name="Nagy L.G."/>
            <person name="Nolan M."/>
            <person name="Ohm R.A."/>
            <person name="Patyshakuliyeva A."/>
            <person name="Rokas A."/>
            <person name="Ruiz-Duenas F.J."/>
            <person name="Sabat G."/>
            <person name="Salamov A."/>
            <person name="Samejima M."/>
            <person name="Schmutz J."/>
            <person name="Slot J.C."/>
            <person name="St John F."/>
            <person name="Stenlid J."/>
            <person name="Sun H."/>
            <person name="Sun S."/>
            <person name="Syed K."/>
            <person name="Tsang A."/>
            <person name="Wiebenga A."/>
            <person name="Young D."/>
            <person name="Pisabarro A."/>
            <person name="Eastwood D.C."/>
            <person name="Martin F."/>
            <person name="Cullen D."/>
            <person name="Grigoriev I.V."/>
            <person name="Hibbett D.S."/>
        </authorList>
    </citation>
    <scope>NUCLEOTIDE SEQUENCE [LARGE SCALE GENOMIC DNA]</scope>
    <source>
        <strain evidence="1 2">MD-104</strain>
    </source>
</reference>